<evidence type="ECO:0000256" key="1">
    <source>
        <dbReference type="SAM" id="MobiDB-lite"/>
    </source>
</evidence>
<gene>
    <name evidence="2" type="ORF">K452DRAFT_78396</name>
</gene>
<evidence type="ECO:0000313" key="2">
    <source>
        <dbReference type="EMBL" id="KAF2138942.1"/>
    </source>
</evidence>
<proteinExistence type="predicted"/>
<dbReference type="Proteomes" id="UP000799438">
    <property type="component" value="Unassembled WGS sequence"/>
</dbReference>
<organism evidence="2 3">
    <name type="scientific">Aplosporella prunicola CBS 121167</name>
    <dbReference type="NCBI Taxonomy" id="1176127"/>
    <lineage>
        <taxon>Eukaryota</taxon>
        <taxon>Fungi</taxon>
        <taxon>Dikarya</taxon>
        <taxon>Ascomycota</taxon>
        <taxon>Pezizomycotina</taxon>
        <taxon>Dothideomycetes</taxon>
        <taxon>Dothideomycetes incertae sedis</taxon>
        <taxon>Botryosphaeriales</taxon>
        <taxon>Aplosporellaceae</taxon>
        <taxon>Aplosporella</taxon>
    </lineage>
</organism>
<keyword evidence="3" id="KW-1185">Reference proteome</keyword>
<feature type="region of interest" description="Disordered" evidence="1">
    <location>
        <begin position="1"/>
        <end position="99"/>
    </location>
</feature>
<evidence type="ECO:0000313" key="3">
    <source>
        <dbReference type="Proteomes" id="UP000799438"/>
    </source>
</evidence>
<dbReference type="AlphaFoldDB" id="A0A6A6B488"/>
<feature type="compositionally biased region" description="Low complexity" evidence="1">
    <location>
        <begin position="85"/>
        <end position="94"/>
    </location>
</feature>
<sequence length="118" mass="13557">MPLPVPQLQQPTRNHQSPHRHHTTTAITTHSTPQHKTPAPLQPQPSYCIPGTHLRPQRTDTRRAPHHTHARIEFLAPSPAPHPAPARLQTTQRQQRQRPLRCHAMTRHHCTHPLGPWQ</sequence>
<dbReference type="GeneID" id="54304648"/>
<protein>
    <submittedName>
        <fullName evidence="2">Uncharacterized protein</fullName>
    </submittedName>
</protein>
<dbReference type="EMBL" id="ML995494">
    <property type="protein sequence ID" value="KAF2138942.1"/>
    <property type="molecule type" value="Genomic_DNA"/>
</dbReference>
<dbReference type="RefSeq" id="XP_033394655.1">
    <property type="nucleotide sequence ID" value="XM_033547141.1"/>
</dbReference>
<reference evidence="2" key="1">
    <citation type="journal article" date="2020" name="Stud. Mycol.">
        <title>101 Dothideomycetes genomes: a test case for predicting lifestyles and emergence of pathogens.</title>
        <authorList>
            <person name="Haridas S."/>
            <person name="Albert R."/>
            <person name="Binder M."/>
            <person name="Bloem J."/>
            <person name="Labutti K."/>
            <person name="Salamov A."/>
            <person name="Andreopoulos B."/>
            <person name="Baker S."/>
            <person name="Barry K."/>
            <person name="Bills G."/>
            <person name="Bluhm B."/>
            <person name="Cannon C."/>
            <person name="Castanera R."/>
            <person name="Culley D."/>
            <person name="Daum C."/>
            <person name="Ezra D."/>
            <person name="Gonzalez J."/>
            <person name="Henrissat B."/>
            <person name="Kuo A."/>
            <person name="Liang C."/>
            <person name="Lipzen A."/>
            <person name="Lutzoni F."/>
            <person name="Magnuson J."/>
            <person name="Mondo S."/>
            <person name="Nolan M."/>
            <person name="Ohm R."/>
            <person name="Pangilinan J."/>
            <person name="Park H.-J."/>
            <person name="Ramirez L."/>
            <person name="Alfaro M."/>
            <person name="Sun H."/>
            <person name="Tritt A."/>
            <person name="Yoshinaga Y."/>
            <person name="Zwiers L.-H."/>
            <person name="Turgeon B."/>
            <person name="Goodwin S."/>
            <person name="Spatafora J."/>
            <person name="Crous P."/>
            <person name="Grigoriev I."/>
        </authorList>
    </citation>
    <scope>NUCLEOTIDE SEQUENCE</scope>
    <source>
        <strain evidence="2">CBS 121167</strain>
    </source>
</reference>
<feature type="compositionally biased region" description="Low complexity" evidence="1">
    <location>
        <begin position="24"/>
        <end position="35"/>
    </location>
</feature>
<name>A0A6A6B488_9PEZI</name>
<accession>A0A6A6B488</accession>